<dbReference type="GO" id="GO:0016020">
    <property type="term" value="C:membrane"/>
    <property type="evidence" value="ECO:0007669"/>
    <property type="project" value="InterPro"/>
</dbReference>
<organism evidence="2 3">
    <name type="scientific">Punica granatum</name>
    <name type="common">Pomegranate</name>
    <dbReference type="NCBI Taxonomy" id="22663"/>
    <lineage>
        <taxon>Eukaryota</taxon>
        <taxon>Viridiplantae</taxon>
        <taxon>Streptophyta</taxon>
        <taxon>Embryophyta</taxon>
        <taxon>Tracheophyta</taxon>
        <taxon>Spermatophyta</taxon>
        <taxon>Magnoliopsida</taxon>
        <taxon>eudicotyledons</taxon>
        <taxon>Gunneridae</taxon>
        <taxon>Pentapetalae</taxon>
        <taxon>rosids</taxon>
        <taxon>malvids</taxon>
        <taxon>Myrtales</taxon>
        <taxon>Lythraceae</taxon>
        <taxon>Punica</taxon>
    </lineage>
</organism>
<dbReference type="GO" id="GO:0006605">
    <property type="term" value="P:protein targeting"/>
    <property type="evidence" value="ECO:0007669"/>
    <property type="project" value="InterPro"/>
</dbReference>
<protein>
    <recommendedName>
        <fullName evidence="1">SecA Wing/Scaffold domain-containing protein</fullName>
    </recommendedName>
</protein>
<evidence type="ECO:0000259" key="1">
    <source>
        <dbReference type="Pfam" id="PF07516"/>
    </source>
</evidence>
<evidence type="ECO:0000313" key="3">
    <source>
        <dbReference type="Proteomes" id="UP000233551"/>
    </source>
</evidence>
<dbReference type="GO" id="GO:0017038">
    <property type="term" value="P:protein import"/>
    <property type="evidence" value="ECO:0007669"/>
    <property type="project" value="InterPro"/>
</dbReference>
<dbReference type="EMBL" id="PGOL01003155">
    <property type="protein sequence ID" value="PKI42471.1"/>
    <property type="molecule type" value="Genomic_DNA"/>
</dbReference>
<dbReference type="SUPFAM" id="SSF81886">
    <property type="entry name" value="Helical scaffold and wing domains of SecA"/>
    <property type="match status" value="1"/>
</dbReference>
<dbReference type="InterPro" id="IPR000185">
    <property type="entry name" value="SecA"/>
</dbReference>
<feature type="domain" description="SecA Wing/Scaffold" evidence="1">
    <location>
        <begin position="70"/>
        <end position="170"/>
    </location>
</feature>
<name>A0A2I0IEQ3_PUNGR</name>
<dbReference type="Proteomes" id="UP000233551">
    <property type="component" value="Unassembled WGS sequence"/>
</dbReference>
<dbReference type="PANTHER" id="PTHR30612:SF11">
    <property type="entry name" value="PROTEIN TRANSLOCASE SUBUNIT SECA2, CHLOROPLASTIC"/>
    <property type="match status" value="1"/>
</dbReference>
<feature type="non-terminal residue" evidence="2">
    <location>
        <position position="1"/>
    </location>
</feature>
<proteinExistence type="predicted"/>
<reference evidence="2 3" key="1">
    <citation type="submission" date="2017-11" db="EMBL/GenBank/DDBJ databases">
        <title>De-novo sequencing of pomegranate (Punica granatum L.) genome.</title>
        <authorList>
            <person name="Akparov Z."/>
            <person name="Amiraslanov A."/>
            <person name="Hajiyeva S."/>
            <person name="Abbasov M."/>
            <person name="Kaur K."/>
            <person name="Hamwieh A."/>
            <person name="Solovyev V."/>
            <person name="Salamov A."/>
            <person name="Braich B."/>
            <person name="Kosarev P."/>
            <person name="Mahmoud A."/>
            <person name="Hajiyev E."/>
            <person name="Babayeva S."/>
            <person name="Izzatullayeva V."/>
            <person name="Mammadov A."/>
            <person name="Mammadov A."/>
            <person name="Sharifova S."/>
            <person name="Ojaghi J."/>
            <person name="Eynullazada K."/>
            <person name="Bayramov B."/>
            <person name="Abdulazimova A."/>
            <person name="Shahmuradov I."/>
        </authorList>
    </citation>
    <scope>NUCLEOTIDE SEQUENCE [LARGE SCALE GENOMIC DNA]</scope>
    <source>
        <strain evidence="3">cv. AG2017</strain>
        <tissue evidence="2">Leaf</tissue>
    </source>
</reference>
<dbReference type="AlphaFoldDB" id="A0A2I0IEQ3"/>
<dbReference type="PANTHER" id="PTHR30612">
    <property type="entry name" value="SECA INNER MEMBRANE COMPONENT OF SEC PROTEIN SECRETION SYSTEM"/>
    <property type="match status" value="1"/>
</dbReference>
<gene>
    <name evidence="2" type="ORF">CRG98_037144</name>
</gene>
<dbReference type="Gene3D" id="1.10.3060.10">
    <property type="entry name" value="Helical scaffold and wing domains of SecA"/>
    <property type="match status" value="1"/>
</dbReference>
<comment type="caution">
    <text evidence="2">The sequence shown here is derived from an EMBL/GenBank/DDBJ whole genome shotgun (WGS) entry which is preliminary data.</text>
</comment>
<dbReference type="InterPro" id="IPR036266">
    <property type="entry name" value="SecA_Wing/Scaffold_sf"/>
</dbReference>
<dbReference type="GO" id="GO:0006886">
    <property type="term" value="P:intracellular protein transport"/>
    <property type="evidence" value="ECO:0007669"/>
    <property type="project" value="InterPro"/>
</dbReference>
<keyword evidence="3" id="KW-1185">Reference proteome</keyword>
<evidence type="ECO:0000313" key="2">
    <source>
        <dbReference type="EMBL" id="PKI42471.1"/>
    </source>
</evidence>
<accession>A0A2I0IEQ3</accession>
<dbReference type="FunFam" id="1.10.3060.10:FF:000005">
    <property type="entry name" value="Protein translocase subunit SecA"/>
    <property type="match status" value="1"/>
</dbReference>
<dbReference type="InterPro" id="IPR011116">
    <property type="entry name" value="SecA_Wing/Scaffold"/>
</dbReference>
<dbReference type="STRING" id="22663.A0A2I0IEQ3"/>
<dbReference type="Pfam" id="PF07516">
    <property type="entry name" value="SecA_SW"/>
    <property type="match status" value="1"/>
</dbReference>
<dbReference type="GO" id="GO:0005524">
    <property type="term" value="F:ATP binding"/>
    <property type="evidence" value="ECO:0007669"/>
    <property type="project" value="InterPro"/>
</dbReference>
<dbReference type="GO" id="GO:0009941">
    <property type="term" value="C:chloroplast envelope"/>
    <property type="evidence" value="ECO:0007669"/>
    <property type="project" value="TreeGrafter"/>
</dbReference>
<sequence length="183" mass="21113">SFAEISEDVLLNSLLELQELSSIDINNFCLPNLPKPPNTFRGIHRKSSSLKRWLAISSDDLTKNGKYRSMTNLLRKYLGDYLIASYLAVIQESGHDDAYVKEIERVVLVETLDCFWRDHLVNMNRLSSAVNVRSFGHRNPLEEYKIDGCRFFISMLSATRRLTVESLTRYWSSPVEAEEIYVS</sequence>